<dbReference type="EMBL" id="LN679151">
    <property type="protein sequence ID" value="CEL61235.1"/>
    <property type="molecule type" value="Genomic_DNA"/>
</dbReference>
<dbReference type="Proteomes" id="UP000059188">
    <property type="component" value="Unassembled WGS sequence"/>
</dbReference>
<evidence type="ECO:0000313" key="2">
    <source>
        <dbReference type="EMBL" id="CEL61235.1"/>
    </source>
</evidence>
<sequence>MSPAHSHIGSIPSNSSHQTIRAATACHFLIGVFFWILGLGKTTRPYQSGIGLGWYLYTGWSPPVFLLLSRNSTVRMGNVELPTDTYQRKTPRCLFLRFGACMRLFITPNIHHCQAHNPLFGYTRPAIELKSRGICIYRDRRPVRGGAHTGRCRMTLSAYLVIF</sequence>
<evidence type="ECO:0000313" key="3">
    <source>
        <dbReference type="Proteomes" id="UP000059188"/>
    </source>
</evidence>
<keyword evidence="1" id="KW-0812">Transmembrane</keyword>
<dbReference type="AlphaFoldDB" id="A0A0B7FU55"/>
<keyword evidence="1" id="KW-0472">Membrane</keyword>
<keyword evidence="3" id="KW-1185">Reference proteome</keyword>
<gene>
    <name evidence="2" type="ORF">RSOLAG1IB_09868</name>
</gene>
<proteinExistence type="predicted"/>
<evidence type="ECO:0000256" key="1">
    <source>
        <dbReference type="SAM" id="Phobius"/>
    </source>
</evidence>
<feature type="transmembrane region" description="Helical" evidence="1">
    <location>
        <begin position="20"/>
        <end position="38"/>
    </location>
</feature>
<name>A0A0B7FU55_THACB</name>
<keyword evidence="1" id="KW-1133">Transmembrane helix</keyword>
<organism evidence="2 3">
    <name type="scientific">Thanatephorus cucumeris (strain AG1-IB / isolate 7/3/14)</name>
    <name type="common">Lettuce bottom rot fungus</name>
    <name type="synonym">Rhizoctonia solani</name>
    <dbReference type="NCBI Taxonomy" id="1108050"/>
    <lineage>
        <taxon>Eukaryota</taxon>
        <taxon>Fungi</taxon>
        <taxon>Dikarya</taxon>
        <taxon>Basidiomycota</taxon>
        <taxon>Agaricomycotina</taxon>
        <taxon>Agaricomycetes</taxon>
        <taxon>Cantharellales</taxon>
        <taxon>Ceratobasidiaceae</taxon>
        <taxon>Rhizoctonia</taxon>
        <taxon>Rhizoctonia solani AG-1</taxon>
    </lineage>
</organism>
<protein>
    <submittedName>
        <fullName evidence="2">Uncharacterized protein</fullName>
    </submittedName>
</protein>
<reference evidence="2 3" key="1">
    <citation type="submission" date="2014-11" db="EMBL/GenBank/DDBJ databases">
        <authorList>
            <person name="Wibberg Daniel"/>
        </authorList>
    </citation>
    <scope>NUCLEOTIDE SEQUENCE [LARGE SCALE GENOMIC DNA]</scope>
    <source>
        <strain evidence="2">Rhizoctonia solani AG1-IB 7/3/14</strain>
    </source>
</reference>
<accession>A0A0B7FU55</accession>